<keyword evidence="12" id="KW-1185">Reference proteome</keyword>
<keyword evidence="6 8" id="KW-0408">Iron</keyword>
<dbReference type="InterPro" id="IPR001128">
    <property type="entry name" value="Cyt_P450"/>
</dbReference>
<evidence type="ECO:0000256" key="1">
    <source>
        <dbReference type="ARBA" id="ARBA00001971"/>
    </source>
</evidence>
<name>A0AAN8VP16_9MAGN</name>
<proteinExistence type="inferred from homology"/>
<keyword evidence="4 8" id="KW-0479">Metal-binding</keyword>
<dbReference type="Proteomes" id="UP001370490">
    <property type="component" value="Unassembled WGS sequence"/>
</dbReference>
<keyword evidence="7 9" id="KW-0503">Monooxygenase</keyword>
<keyword evidence="10" id="KW-0812">Transmembrane</keyword>
<evidence type="ECO:0000256" key="8">
    <source>
        <dbReference type="PIRSR" id="PIRSR602401-1"/>
    </source>
</evidence>
<dbReference type="PROSITE" id="PS00086">
    <property type="entry name" value="CYTOCHROME_P450"/>
    <property type="match status" value="1"/>
</dbReference>
<keyword evidence="10" id="KW-0472">Membrane</keyword>
<comment type="similarity">
    <text evidence="2 9">Belongs to the cytochrome P450 family.</text>
</comment>
<sequence>MKISSVAVNVFLLVLGFEAMKQAFSWPLILLLFFLFSILFNSLTFWLVPGGFAWRNHHTTTSSKLCGPKGWPLLGSLTQMGSLAHRNLANIASSCGATRLMALSLGATRMIISSHPDTANEILRGTAFSDRPMKDSVRLLMFERAMGFAPSGEYWRHLRRLAASHMFSPKRISGLEVLRQHIADDMLKGAWKEMEERGFVEIRGIIQMGSMRNILKSLFGSYEDSEAKELRTMVEEGYDLIAKFNGNDYFPFLFLDFYGVRKRCHRLAARVRSLADKIVRKTKGDENSNGDRNDFLSVLLSLPMEDRLSDSDIVAVLWEMMFRGTDTVAILLEWIMARLVLHQDIQAKAQKELDMYLCEGRYVQDSDILNLPYLQAIVKEVLRMHPPGPLLSWARLAVHDVYVDKTFIPAGTTAMVNMWAIAHDPSIWKDPFTFRPERFIEDDVSVMGSDLRLAPFGSGRRMCPGKTLGLATVQLWLARFLHEFKWLPMPAQPVDLSECLKLSLEMKKPLVCSMIPRK</sequence>
<dbReference type="EMBL" id="JBAMMX010000011">
    <property type="protein sequence ID" value="KAK6930822.1"/>
    <property type="molecule type" value="Genomic_DNA"/>
</dbReference>
<dbReference type="PANTHER" id="PTHR47946:SF13">
    <property type="entry name" value="CYTOCHROME P450 FAMILY PROTEIN, EXPRESSED"/>
    <property type="match status" value="1"/>
</dbReference>
<evidence type="ECO:0000313" key="11">
    <source>
        <dbReference type="EMBL" id="KAK6930822.1"/>
    </source>
</evidence>
<dbReference type="PRINTS" id="PR00385">
    <property type="entry name" value="P450"/>
</dbReference>
<dbReference type="AlphaFoldDB" id="A0AAN8VP16"/>
<comment type="caution">
    <text evidence="11">The sequence shown here is derived from an EMBL/GenBank/DDBJ whole genome shotgun (WGS) entry which is preliminary data.</text>
</comment>
<dbReference type="GO" id="GO:0016705">
    <property type="term" value="F:oxidoreductase activity, acting on paired donors, with incorporation or reduction of molecular oxygen"/>
    <property type="evidence" value="ECO:0007669"/>
    <property type="project" value="InterPro"/>
</dbReference>
<evidence type="ECO:0000256" key="9">
    <source>
        <dbReference type="RuleBase" id="RU000461"/>
    </source>
</evidence>
<feature type="transmembrane region" description="Helical" evidence="10">
    <location>
        <begin position="29"/>
        <end position="48"/>
    </location>
</feature>
<evidence type="ECO:0000313" key="12">
    <source>
        <dbReference type="Proteomes" id="UP001370490"/>
    </source>
</evidence>
<dbReference type="InterPro" id="IPR017972">
    <property type="entry name" value="Cyt_P450_CS"/>
</dbReference>
<keyword evidence="5 9" id="KW-0560">Oxidoreductase</keyword>
<dbReference type="SUPFAM" id="SSF48264">
    <property type="entry name" value="Cytochrome P450"/>
    <property type="match status" value="1"/>
</dbReference>
<evidence type="ECO:0000256" key="2">
    <source>
        <dbReference type="ARBA" id="ARBA00010617"/>
    </source>
</evidence>
<evidence type="ECO:0000256" key="3">
    <source>
        <dbReference type="ARBA" id="ARBA00022617"/>
    </source>
</evidence>
<accession>A0AAN8VP16</accession>
<gene>
    <name evidence="11" type="ORF">RJ641_002615</name>
</gene>
<dbReference type="Pfam" id="PF00067">
    <property type="entry name" value="p450"/>
    <property type="match status" value="1"/>
</dbReference>
<keyword evidence="10" id="KW-1133">Transmembrane helix</keyword>
<dbReference type="InterPro" id="IPR002401">
    <property type="entry name" value="Cyt_P450_E_grp-I"/>
</dbReference>
<dbReference type="InterPro" id="IPR036396">
    <property type="entry name" value="Cyt_P450_sf"/>
</dbReference>
<evidence type="ECO:0000256" key="4">
    <source>
        <dbReference type="ARBA" id="ARBA00022723"/>
    </source>
</evidence>
<dbReference type="Gene3D" id="1.10.630.10">
    <property type="entry name" value="Cytochrome P450"/>
    <property type="match status" value="1"/>
</dbReference>
<organism evidence="11 12">
    <name type="scientific">Dillenia turbinata</name>
    <dbReference type="NCBI Taxonomy" id="194707"/>
    <lineage>
        <taxon>Eukaryota</taxon>
        <taxon>Viridiplantae</taxon>
        <taxon>Streptophyta</taxon>
        <taxon>Embryophyta</taxon>
        <taxon>Tracheophyta</taxon>
        <taxon>Spermatophyta</taxon>
        <taxon>Magnoliopsida</taxon>
        <taxon>eudicotyledons</taxon>
        <taxon>Gunneridae</taxon>
        <taxon>Pentapetalae</taxon>
        <taxon>Dilleniales</taxon>
        <taxon>Dilleniaceae</taxon>
        <taxon>Dillenia</taxon>
    </lineage>
</organism>
<evidence type="ECO:0000256" key="5">
    <source>
        <dbReference type="ARBA" id="ARBA00023002"/>
    </source>
</evidence>
<dbReference type="GO" id="GO:0005506">
    <property type="term" value="F:iron ion binding"/>
    <property type="evidence" value="ECO:0007669"/>
    <property type="project" value="InterPro"/>
</dbReference>
<feature type="binding site" description="axial binding residue" evidence="8">
    <location>
        <position position="463"/>
    </location>
    <ligand>
        <name>heme</name>
        <dbReference type="ChEBI" id="CHEBI:30413"/>
    </ligand>
    <ligandPart>
        <name>Fe</name>
        <dbReference type="ChEBI" id="CHEBI:18248"/>
    </ligandPart>
</feature>
<evidence type="ECO:0000256" key="10">
    <source>
        <dbReference type="SAM" id="Phobius"/>
    </source>
</evidence>
<dbReference type="PANTHER" id="PTHR47946">
    <property type="entry name" value="CYTOCHROME P450 78A7-RELATED"/>
    <property type="match status" value="1"/>
</dbReference>
<keyword evidence="3 8" id="KW-0349">Heme</keyword>
<reference evidence="11 12" key="1">
    <citation type="submission" date="2023-12" db="EMBL/GenBank/DDBJ databases">
        <title>A high-quality genome assembly for Dillenia turbinata (Dilleniales).</title>
        <authorList>
            <person name="Chanderbali A."/>
        </authorList>
    </citation>
    <scope>NUCLEOTIDE SEQUENCE [LARGE SCALE GENOMIC DNA]</scope>
    <source>
        <strain evidence="11">LSX21</strain>
        <tissue evidence="11">Leaf</tissue>
    </source>
</reference>
<dbReference type="FunFam" id="1.10.630.10:FF:000016">
    <property type="entry name" value="Cytochrome P450 78A5"/>
    <property type="match status" value="1"/>
</dbReference>
<comment type="cofactor">
    <cofactor evidence="1 8">
        <name>heme</name>
        <dbReference type="ChEBI" id="CHEBI:30413"/>
    </cofactor>
</comment>
<dbReference type="GO" id="GO:0004497">
    <property type="term" value="F:monooxygenase activity"/>
    <property type="evidence" value="ECO:0007669"/>
    <property type="project" value="UniProtKB-KW"/>
</dbReference>
<dbReference type="GO" id="GO:0020037">
    <property type="term" value="F:heme binding"/>
    <property type="evidence" value="ECO:0007669"/>
    <property type="project" value="InterPro"/>
</dbReference>
<protein>
    <submittedName>
        <fullName evidence="11">Cytochrome P450</fullName>
    </submittedName>
</protein>
<evidence type="ECO:0000256" key="6">
    <source>
        <dbReference type="ARBA" id="ARBA00023004"/>
    </source>
</evidence>
<dbReference type="InterPro" id="IPR051996">
    <property type="entry name" value="Cytochrome_P450_78A"/>
</dbReference>
<evidence type="ECO:0000256" key="7">
    <source>
        <dbReference type="ARBA" id="ARBA00023033"/>
    </source>
</evidence>
<dbReference type="PRINTS" id="PR00463">
    <property type="entry name" value="EP450I"/>
</dbReference>